<name>A0A316DUF9_9FLAO</name>
<keyword evidence="2" id="KW-0378">Hydrolase</keyword>
<dbReference type="InterPro" id="IPR006054">
    <property type="entry name" value="DnaQ"/>
</dbReference>
<dbReference type="SUPFAM" id="SSF53098">
    <property type="entry name" value="Ribonuclease H-like"/>
    <property type="match status" value="1"/>
</dbReference>
<dbReference type="Gene3D" id="3.30.420.10">
    <property type="entry name" value="Ribonuclease H-like superfamily/Ribonuclease H"/>
    <property type="match status" value="1"/>
</dbReference>
<evidence type="ECO:0000313" key="3">
    <source>
        <dbReference type="EMBL" id="PWK21957.1"/>
    </source>
</evidence>
<reference evidence="2 5" key="2">
    <citation type="submission" date="2020-07" db="EMBL/GenBank/DDBJ databases">
        <title>The draft genome sequence of Maribacter polysiphoniae KCTC 22021.</title>
        <authorList>
            <person name="Mu L."/>
        </authorList>
    </citation>
    <scope>NUCLEOTIDE SEQUENCE [LARGE SCALE GENOMIC DNA]</scope>
    <source>
        <strain evidence="2 5">KCTC 22021</strain>
    </source>
</reference>
<dbReference type="EMBL" id="QGGQ01000009">
    <property type="protein sequence ID" value="PWK21957.1"/>
    <property type="molecule type" value="Genomic_DNA"/>
</dbReference>
<proteinExistence type="predicted"/>
<protein>
    <submittedName>
        <fullName evidence="2">3'-5' exonuclease</fullName>
    </submittedName>
    <submittedName>
        <fullName evidence="3">DNA polymerase-3 subunit epsilon</fullName>
    </submittedName>
</protein>
<keyword evidence="2" id="KW-0269">Exonuclease</keyword>
<sequence length="222" mass="25027">MFKDIFNRHKPEFWKDYTSHFKNEQPQELNAVRFVVFDTETTGLDIVEDRILSIGAISIADLRIDVGDSLETYVKQDVFNIGTVGIHGILKEGSIHKLSETAAIKGFLDYVENAVLVAHHAAFDIAMINAGLARMGLPKLKNKVLDTGVLFKKTSLCEKKHDHYSLDRLCAVFNLKKHDRHTASGDALLTALIFLKVVSHLSKKRKPNLGDLLFNSDRRGLW</sequence>
<dbReference type="GO" id="GO:0008408">
    <property type="term" value="F:3'-5' exonuclease activity"/>
    <property type="evidence" value="ECO:0007669"/>
    <property type="project" value="TreeGrafter"/>
</dbReference>
<feature type="domain" description="Exonuclease" evidence="1">
    <location>
        <begin position="33"/>
        <end position="203"/>
    </location>
</feature>
<comment type="caution">
    <text evidence="3">The sequence shown here is derived from an EMBL/GenBank/DDBJ whole genome shotgun (WGS) entry which is preliminary data.</text>
</comment>
<dbReference type="Pfam" id="PF00929">
    <property type="entry name" value="RNase_T"/>
    <property type="match status" value="1"/>
</dbReference>
<accession>A0A316DUF9</accession>
<evidence type="ECO:0000313" key="5">
    <source>
        <dbReference type="Proteomes" id="UP000651837"/>
    </source>
</evidence>
<dbReference type="EMBL" id="JACWLN010000013">
    <property type="protein sequence ID" value="MBD1262754.1"/>
    <property type="molecule type" value="Genomic_DNA"/>
</dbReference>
<dbReference type="NCBIfam" id="TIGR00573">
    <property type="entry name" value="dnaq"/>
    <property type="match status" value="1"/>
</dbReference>
<dbReference type="Proteomes" id="UP000651837">
    <property type="component" value="Unassembled WGS sequence"/>
</dbReference>
<organism evidence="3 4">
    <name type="scientific">Maribacter polysiphoniae</name>
    <dbReference type="NCBI Taxonomy" id="429344"/>
    <lineage>
        <taxon>Bacteria</taxon>
        <taxon>Pseudomonadati</taxon>
        <taxon>Bacteroidota</taxon>
        <taxon>Flavobacteriia</taxon>
        <taxon>Flavobacteriales</taxon>
        <taxon>Flavobacteriaceae</taxon>
        <taxon>Maribacter</taxon>
    </lineage>
</organism>
<dbReference type="GO" id="GO:0045004">
    <property type="term" value="P:DNA replication proofreading"/>
    <property type="evidence" value="ECO:0007669"/>
    <property type="project" value="TreeGrafter"/>
</dbReference>
<dbReference type="Proteomes" id="UP000245667">
    <property type="component" value="Unassembled WGS sequence"/>
</dbReference>
<dbReference type="GO" id="GO:0003887">
    <property type="term" value="F:DNA-directed DNA polymerase activity"/>
    <property type="evidence" value="ECO:0007669"/>
    <property type="project" value="InterPro"/>
</dbReference>
<reference evidence="3 4" key="1">
    <citation type="submission" date="2018-05" db="EMBL/GenBank/DDBJ databases">
        <title>Genomic Encyclopedia of Archaeal and Bacterial Type Strains, Phase II (KMG-II): from individual species to whole genera.</title>
        <authorList>
            <person name="Goeker M."/>
        </authorList>
    </citation>
    <scope>NUCLEOTIDE SEQUENCE [LARGE SCALE GENOMIC DNA]</scope>
    <source>
        <strain evidence="3 4">DSM 23514</strain>
    </source>
</reference>
<keyword evidence="2" id="KW-0540">Nuclease</keyword>
<dbReference type="RefSeq" id="WP_109652985.1">
    <property type="nucleotide sequence ID" value="NZ_JACWLN010000013.1"/>
</dbReference>
<evidence type="ECO:0000313" key="2">
    <source>
        <dbReference type="EMBL" id="MBD1262754.1"/>
    </source>
</evidence>
<dbReference type="InterPro" id="IPR036397">
    <property type="entry name" value="RNaseH_sf"/>
</dbReference>
<evidence type="ECO:0000313" key="4">
    <source>
        <dbReference type="Proteomes" id="UP000245667"/>
    </source>
</evidence>
<dbReference type="SMART" id="SM00479">
    <property type="entry name" value="EXOIII"/>
    <property type="match status" value="1"/>
</dbReference>
<evidence type="ECO:0000259" key="1">
    <source>
        <dbReference type="SMART" id="SM00479"/>
    </source>
</evidence>
<dbReference type="GO" id="GO:0005829">
    <property type="term" value="C:cytosol"/>
    <property type="evidence" value="ECO:0007669"/>
    <property type="project" value="TreeGrafter"/>
</dbReference>
<dbReference type="AlphaFoldDB" id="A0A316DUF9"/>
<dbReference type="PANTHER" id="PTHR30231:SF41">
    <property type="entry name" value="DNA POLYMERASE III SUBUNIT EPSILON"/>
    <property type="match status" value="1"/>
</dbReference>
<dbReference type="CDD" id="cd06127">
    <property type="entry name" value="DEDDh"/>
    <property type="match status" value="1"/>
</dbReference>
<dbReference type="PANTHER" id="PTHR30231">
    <property type="entry name" value="DNA POLYMERASE III SUBUNIT EPSILON"/>
    <property type="match status" value="1"/>
</dbReference>
<gene>
    <name evidence="2" type="ORF">HZY62_19310</name>
    <name evidence="3" type="ORF">LX92_03309</name>
</gene>
<keyword evidence="5" id="KW-1185">Reference proteome</keyword>
<dbReference type="OrthoDB" id="9803913at2"/>
<dbReference type="InterPro" id="IPR013520">
    <property type="entry name" value="Ribonucl_H"/>
</dbReference>
<dbReference type="InterPro" id="IPR012337">
    <property type="entry name" value="RNaseH-like_sf"/>
</dbReference>
<dbReference type="GO" id="GO:0003677">
    <property type="term" value="F:DNA binding"/>
    <property type="evidence" value="ECO:0007669"/>
    <property type="project" value="InterPro"/>
</dbReference>